<name>A0AAD4NFD3_9BILA</name>
<reference evidence="1" key="1">
    <citation type="submission" date="2022-01" db="EMBL/GenBank/DDBJ databases">
        <title>Genome Sequence Resource for Two Populations of Ditylenchus destructor, the Migratory Endoparasitic Phytonematode.</title>
        <authorList>
            <person name="Zhang H."/>
            <person name="Lin R."/>
            <person name="Xie B."/>
        </authorList>
    </citation>
    <scope>NUCLEOTIDE SEQUENCE</scope>
    <source>
        <strain evidence="1">BazhouSP</strain>
    </source>
</reference>
<accession>A0AAD4NFD3</accession>
<comment type="caution">
    <text evidence="1">The sequence shown here is derived from an EMBL/GenBank/DDBJ whole genome shotgun (WGS) entry which is preliminary data.</text>
</comment>
<dbReference type="EMBL" id="JAKKPZ010000002">
    <property type="protein sequence ID" value="KAI1726043.1"/>
    <property type="molecule type" value="Genomic_DNA"/>
</dbReference>
<proteinExistence type="predicted"/>
<dbReference type="Proteomes" id="UP001201812">
    <property type="component" value="Unassembled WGS sequence"/>
</dbReference>
<protein>
    <submittedName>
        <fullName evidence="1">Uncharacterized protein</fullName>
    </submittedName>
</protein>
<gene>
    <name evidence="1" type="ORF">DdX_02736</name>
</gene>
<evidence type="ECO:0000313" key="2">
    <source>
        <dbReference type="Proteomes" id="UP001201812"/>
    </source>
</evidence>
<sequence>MSKEGTTLIFIFVEFDGEDQSKYLACFGDMRMRSVAGVGQTQKKYRSFYEKCSKRTLADAIVRLNKKNSLIGILFTNDDSVWQRFRKNDESPLPLPDERKLYHLNNDRMARSTENIACVVGIAGIQKDDKMKTLGATLNLNGETAGEKIGHYLFKNDQDRSKTGLLVASRNDKNKLSLEFVYVCTCVEAGVFSKCVHTGGENKLFVREQINSWFETIGSGQDLAKRELLKEYSEDMVRDNYLQVKREDFLNFMKKLYEETLTVKDPPTGPDFQCTLLGEDGARTEKVNFYVENNKKIR</sequence>
<dbReference type="AlphaFoldDB" id="A0AAD4NFD3"/>
<organism evidence="1 2">
    <name type="scientific">Ditylenchus destructor</name>
    <dbReference type="NCBI Taxonomy" id="166010"/>
    <lineage>
        <taxon>Eukaryota</taxon>
        <taxon>Metazoa</taxon>
        <taxon>Ecdysozoa</taxon>
        <taxon>Nematoda</taxon>
        <taxon>Chromadorea</taxon>
        <taxon>Rhabditida</taxon>
        <taxon>Tylenchina</taxon>
        <taxon>Tylenchomorpha</taxon>
        <taxon>Sphaerularioidea</taxon>
        <taxon>Anguinidae</taxon>
        <taxon>Anguininae</taxon>
        <taxon>Ditylenchus</taxon>
    </lineage>
</organism>
<keyword evidence="2" id="KW-1185">Reference proteome</keyword>
<evidence type="ECO:0000313" key="1">
    <source>
        <dbReference type="EMBL" id="KAI1726043.1"/>
    </source>
</evidence>